<evidence type="ECO:0000313" key="3">
    <source>
        <dbReference type="EMBL" id="KAB5593783.1"/>
    </source>
</evidence>
<dbReference type="InterPro" id="IPR000719">
    <property type="entry name" value="Prot_kinase_dom"/>
</dbReference>
<organism evidence="3 4">
    <name type="scientific">Ceratobasidium theobromae</name>
    <dbReference type="NCBI Taxonomy" id="1582974"/>
    <lineage>
        <taxon>Eukaryota</taxon>
        <taxon>Fungi</taxon>
        <taxon>Dikarya</taxon>
        <taxon>Basidiomycota</taxon>
        <taxon>Agaricomycotina</taxon>
        <taxon>Agaricomycetes</taxon>
        <taxon>Cantharellales</taxon>
        <taxon>Ceratobasidiaceae</taxon>
        <taxon>Ceratobasidium</taxon>
    </lineage>
</organism>
<dbReference type="GO" id="GO:0005524">
    <property type="term" value="F:ATP binding"/>
    <property type="evidence" value="ECO:0007669"/>
    <property type="project" value="InterPro"/>
</dbReference>
<comment type="caution">
    <text evidence="3">The sequence shown here is derived from an EMBL/GenBank/DDBJ whole genome shotgun (WGS) entry which is preliminary data.</text>
</comment>
<sequence>MVDRIQDMSGDPGLESVILDVNHTLGQALRALGQWESISPYQAIVDEGKIAACLEAELRALGECNLHHVLGFEQQWRNAYARAKDRDEHDLVEKLVRIAEESPEPDLEKPEPRVQTPPPSVASTSTAMGRLLDEGFVRSRISRSHPGTTSDSEASPLELKSLSQEFYDCVHTTSQYHPLLIPDELSPIVAPLVEELRTMANGQPLNSSMLQVTHVPFVTISDVNKMEDAHYLYNIRDLTLQIRLFNGHAMRRIGSIMTYLGSKLEDQFSPDAGLEDYAPRQDNGTTLVAVRLCQSQPQDRILYNLLQRRLLQEACIWSRLDHKNIVPFLGMCRYLKLGKTPILGLVSSWHERTLSDYVKVFPNVNHLVLVTGVADGLHYLHSHGLHHGGLHAGAIFVDKQGVPQIGNMSLCSKFELNPPLNLIVRLAGQSVLQCMAPEYIRGRVSSLSMMLSADVWSLAMIFTHKTPFEGVPMPHGLVAFLVQGTTPIHPNATSTEGVSIPAPSRPPLKRRRSPAYPMPASSSDALEEAANAAAAAIPSEEEGLSAARRGLCDEMWSLLQLCWKYEPRARPTMETVIQSLKKIVGASTAAVKNITACVRKVSVYPVATGGQCDIYLGEFVTHPHEKVAMKRLRIFSSDQLEPIRKELMREVRLWSELVHPNVLEFYGLYDAGGMSIYMISRWMSNGSAPDYLQKHPEANRREIVTDALKGLCYLHSLDILHGDLKGANILIKDDCTACLSDLGLARSSSEATITTMRGNGSIRYMSPEILVMNDDLGTQRVPIKTLESDVFAFGLVIRELLSDEIPYSNIQSMPHIIRLIASGYQPSRPDNNVAKEWLCDKMWEVVEATIVKDPKLRPLAPEISNRVSIIPTIKRQNPRRRISEPNPPRPNLRDGHISVRQGRVRDPFSLM</sequence>
<dbReference type="AlphaFoldDB" id="A0A5N5QQE9"/>
<dbReference type="InterPro" id="IPR001245">
    <property type="entry name" value="Ser-Thr/Tyr_kinase_cat_dom"/>
</dbReference>
<evidence type="ECO:0000259" key="2">
    <source>
        <dbReference type="PROSITE" id="PS50011"/>
    </source>
</evidence>
<dbReference type="Pfam" id="PF07714">
    <property type="entry name" value="PK_Tyr_Ser-Thr"/>
    <property type="match status" value="1"/>
</dbReference>
<dbReference type="Proteomes" id="UP000383932">
    <property type="component" value="Unassembled WGS sequence"/>
</dbReference>
<reference evidence="3 4" key="1">
    <citation type="journal article" date="2019" name="Fungal Biol. Biotechnol.">
        <title>Draft genome sequence of fastidious pathogen Ceratobasidium theobromae, which causes vascular-streak dieback in Theobroma cacao.</title>
        <authorList>
            <person name="Ali S.S."/>
            <person name="Asman A."/>
            <person name="Shao J."/>
            <person name="Firmansyah A.P."/>
            <person name="Susilo A.W."/>
            <person name="Rosmana A."/>
            <person name="McMahon P."/>
            <person name="Junaid M."/>
            <person name="Guest D."/>
            <person name="Kheng T.Y."/>
            <person name="Meinhardt L.W."/>
            <person name="Bailey B.A."/>
        </authorList>
    </citation>
    <scope>NUCLEOTIDE SEQUENCE [LARGE SCALE GENOMIC DNA]</scope>
    <source>
        <strain evidence="3 4">CT2</strain>
    </source>
</reference>
<dbReference type="PANTHER" id="PTHR44329:SF214">
    <property type="entry name" value="PROTEIN KINASE DOMAIN-CONTAINING PROTEIN"/>
    <property type="match status" value="1"/>
</dbReference>
<dbReference type="PROSITE" id="PS00108">
    <property type="entry name" value="PROTEIN_KINASE_ST"/>
    <property type="match status" value="1"/>
</dbReference>
<feature type="region of interest" description="Disordered" evidence="1">
    <location>
        <begin position="99"/>
        <end position="125"/>
    </location>
</feature>
<name>A0A5N5QQE9_9AGAM</name>
<dbReference type="PROSITE" id="PS50011">
    <property type="entry name" value="PROTEIN_KINASE_DOM"/>
    <property type="match status" value="2"/>
</dbReference>
<accession>A0A5N5QQE9</accession>
<evidence type="ECO:0000313" key="4">
    <source>
        <dbReference type="Proteomes" id="UP000383932"/>
    </source>
</evidence>
<feature type="region of interest" description="Disordered" evidence="1">
    <location>
        <begin position="874"/>
        <end position="899"/>
    </location>
</feature>
<keyword evidence="4" id="KW-1185">Reference proteome</keyword>
<dbReference type="SUPFAM" id="SSF56112">
    <property type="entry name" value="Protein kinase-like (PK-like)"/>
    <property type="match status" value="2"/>
</dbReference>
<dbReference type="Gene3D" id="1.10.510.10">
    <property type="entry name" value="Transferase(Phosphotransferase) domain 1"/>
    <property type="match status" value="2"/>
</dbReference>
<feature type="domain" description="Protein kinase" evidence="2">
    <location>
        <begin position="242"/>
        <end position="584"/>
    </location>
</feature>
<keyword evidence="3" id="KW-0808">Transferase</keyword>
<feature type="compositionally biased region" description="Basic and acidic residues" evidence="1">
    <location>
        <begin position="99"/>
        <end position="112"/>
    </location>
</feature>
<dbReference type="InterPro" id="IPR051681">
    <property type="entry name" value="Ser/Thr_Kinases-Pseudokinases"/>
</dbReference>
<dbReference type="PANTHER" id="PTHR44329">
    <property type="entry name" value="SERINE/THREONINE-PROTEIN KINASE TNNI3K-RELATED"/>
    <property type="match status" value="1"/>
</dbReference>
<dbReference type="SMART" id="SM00220">
    <property type="entry name" value="S_TKc"/>
    <property type="match status" value="1"/>
</dbReference>
<dbReference type="EMBL" id="SSOP01000030">
    <property type="protein sequence ID" value="KAB5593783.1"/>
    <property type="molecule type" value="Genomic_DNA"/>
</dbReference>
<keyword evidence="3" id="KW-0418">Kinase</keyword>
<protein>
    <submittedName>
        <fullName evidence="3">Tyrosine kinase catalytic domain containing protein</fullName>
    </submittedName>
</protein>
<dbReference type="GO" id="GO:0004674">
    <property type="term" value="F:protein serine/threonine kinase activity"/>
    <property type="evidence" value="ECO:0007669"/>
    <property type="project" value="TreeGrafter"/>
</dbReference>
<evidence type="ECO:0000256" key="1">
    <source>
        <dbReference type="SAM" id="MobiDB-lite"/>
    </source>
</evidence>
<dbReference type="OrthoDB" id="192887at2759"/>
<dbReference type="InterPro" id="IPR011009">
    <property type="entry name" value="Kinase-like_dom_sf"/>
</dbReference>
<feature type="region of interest" description="Disordered" evidence="1">
    <location>
        <begin position="491"/>
        <end position="521"/>
    </location>
</feature>
<feature type="domain" description="Protein kinase" evidence="2">
    <location>
        <begin position="600"/>
        <end position="873"/>
    </location>
</feature>
<proteinExistence type="predicted"/>
<dbReference type="Pfam" id="PF00069">
    <property type="entry name" value="Pkinase"/>
    <property type="match status" value="1"/>
</dbReference>
<gene>
    <name evidence="3" type="ORF">CTheo_2752</name>
</gene>
<dbReference type="InterPro" id="IPR008271">
    <property type="entry name" value="Ser/Thr_kinase_AS"/>
</dbReference>